<feature type="compositionally biased region" description="Polar residues" evidence="1">
    <location>
        <begin position="54"/>
        <end position="65"/>
    </location>
</feature>
<keyword evidence="3" id="KW-1185">Reference proteome</keyword>
<reference evidence="3" key="2">
    <citation type="journal article" date="2018" name="Nat. Commun.">
        <title>Extreme sensitivity to ultraviolet light in the fungal pathogen causing white-nose syndrome of bats.</title>
        <authorList>
            <person name="Palmer J.M."/>
            <person name="Drees K.P."/>
            <person name="Foster J.T."/>
            <person name="Lindner D.L."/>
        </authorList>
    </citation>
    <scope>NUCLEOTIDE SEQUENCE [LARGE SCALE GENOMIC DNA]</scope>
    <source>
        <strain evidence="3">UAMH 10579</strain>
    </source>
</reference>
<dbReference type="EMBL" id="KV460233">
    <property type="protein sequence ID" value="OBT95724.1"/>
    <property type="molecule type" value="Genomic_DNA"/>
</dbReference>
<dbReference type="Proteomes" id="UP000091956">
    <property type="component" value="Unassembled WGS sequence"/>
</dbReference>
<name>A0A1B8GIT5_9PEZI</name>
<evidence type="ECO:0000313" key="3">
    <source>
        <dbReference type="Proteomes" id="UP000091956"/>
    </source>
</evidence>
<gene>
    <name evidence="2" type="ORF">VE01_06478</name>
</gene>
<evidence type="ECO:0000256" key="1">
    <source>
        <dbReference type="SAM" id="MobiDB-lite"/>
    </source>
</evidence>
<dbReference type="RefSeq" id="XP_018129457.1">
    <property type="nucleotide sequence ID" value="XM_018275924.2"/>
</dbReference>
<dbReference type="AlphaFoldDB" id="A0A1B8GIT5"/>
<protein>
    <submittedName>
        <fullName evidence="2">Uncharacterized protein</fullName>
    </submittedName>
</protein>
<feature type="region of interest" description="Disordered" evidence="1">
    <location>
        <begin position="52"/>
        <end position="75"/>
    </location>
</feature>
<dbReference type="GeneID" id="28839864"/>
<reference evidence="2 3" key="1">
    <citation type="submission" date="2016-03" db="EMBL/GenBank/DDBJ databases">
        <title>Comparative genomics of Pseudogymnoascus destructans, the fungus causing white-nose syndrome of bats.</title>
        <authorList>
            <person name="Palmer J.M."/>
            <person name="Drees K.P."/>
            <person name="Foster J.T."/>
            <person name="Lindner D.L."/>
        </authorList>
    </citation>
    <scope>NUCLEOTIDE SEQUENCE [LARGE SCALE GENOMIC DNA]</scope>
    <source>
        <strain evidence="2 3">UAMH 10579</strain>
    </source>
</reference>
<feature type="compositionally biased region" description="Basic residues" evidence="1">
    <location>
        <begin position="66"/>
        <end position="75"/>
    </location>
</feature>
<sequence>MSSATTTGAVHGGDSQYISAEPYISITAYGIMVANTKTTKDEQLEMREAELQKWLSSPDQPYTTLRNKKPRRDKK</sequence>
<proteinExistence type="predicted"/>
<evidence type="ECO:0000313" key="2">
    <source>
        <dbReference type="EMBL" id="OBT95724.1"/>
    </source>
</evidence>
<organism evidence="2 3">
    <name type="scientific">Pseudogymnoascus verrucosus</name>
    <dbReference type="NCBI Taxonomy" id="342668"/>
    <lineage>
        <taxon>Eukaryota</taxon>
        <taxon>Fungi</taxon>
        <taxon>Dikarya</taxon>
        <taxon>Ascomycota</taxon>
        <taxon>Pezizomycotina</taxon>
        <taxon>Leotiomycetes</taxon>
        <taxon>Thelebolales</taxon>
        <taxon>Thelebolaceae</taxon>
        <taxon>Pseudogymnoascus</taxon>
    </lineage>
</organism>
<accession>A0A1B8GIT5</accession>